<dbReference type="Gene3D" id="2.60.120.590">
    <property type="entry name" value="Alpha-ketoglutarate-dependent dioxygenase AlkB-like"/>
    <property type="match status" value="1"/>
</dbReference>
<gene>
    <name evidence="3" type="ORF">TKK_019434</name>
</gene>
<dbReference type="InterPro" id="IPR032870">
    <property type="entry name" value="ALKBH7-like"/>
</dbReference>
<evidence type="ECO:0000313" key="4">
    <source>
        <dbReference type="Proteomes" id="UP001627154"/>
    </source>
</evidence>
<evidence type="ECO:0000256" key="1">
    <source>
        <dbReference type="ARBA" id="ARBA00001954"/>
    </source>
</evidence>
<evidence type="ECO:0000259" key="2">
    <source>
        <dbReference type="Pfam" id="PF13532"/>
    </source>
</evidence>
<reference evidence="3 4" key="1">
    <citation type="journal article" date="2024" name="bioRxiv">
        <title>A reference genome for Trichogramma kaykai: A tiny desert-dwelling parasitoid wasp with competing sex-ratio distorters.</title>
        <authorList>
            <person name="Culotta J."/>
            <person name="Lindsey A.R."/>
        </authorList>
    </citation>
    <scope>NUCLEOTIDE SEQUENCE [LARGE SCALE GENOMIC DNA]</scope>
    <source>
        <strain evidence="3 4">KSX58</strain>
    </source>
</reference>
<dbReference type="Proteomes" id="UP001627154">
    <property type="component" value="Unassembled WGS sequence"/>
</dbReference>
<organism evidence="3 4">
    <name type="scientific">Trichogramma kaykai</name>
    <dbReference type="NCBI Taxonomy" id="54128"/>
    <lineage>
        <taxon>Eukaryota</taxon>
        <taxon>Metazoa</taxon>
        <taxon>Ecdysozoa</taxon>
        <taxon>Arthropoda</taxon>
        <taxon>Hexapoda</taxon>
        <taxon>Insecta</taxon>
        <taxon>Pterygota</taxon>
        <taxon>Neoptera</taxon>
        <taxon>Endopterygota</taxon>
        <taxon>Hymenoptera</taxon>
        <taxon>Apocrita</taxon>
        <taxon>Proctotrupomorpha</taxon>
        <taxon>Chalcidoidea</taxon>
        <taxon>Trichogrammatidae</taxon>
        <taxon>Trichogramma</taxon>
    </lineage>
</organism>
<dbReference type="AlphaFoldDB" id="A0ABD2VXC6"/>
<dbReference type="Pfam" id="PF13532">
    <property type="entry name" value="2OG-FeII_Oxy_2"/>
    <property type="match status" value="1"/>
</dbReference>
<feature type="domain" description="Alpha-ketoglutarate-dependent dioxygenase AlkB-like" evidence="2">
    <location>
        <begin position="33"/>
        <end position="222"/>
    </location>
</feature>
<dbReference type="InterPro" id="IPR037151">
    <property type="entry name" value="AlkB-like_sf"/>
</dbReference>
<dbReference type="InterPro" id="IPR027450">
    <property type="entry name" value="AlkB-like"/>
</dbReference>
<comment type="cofactor">
    <cofactor evidence="1">
        <name>Fe(2+)</name>
        <dbReference type="ChEBI" id="CHEBI:29033"/>
    </cofactor>
</comment>
<dbReference type="EMBL" id="JBJJXI010000166">
    <property type="protein sequence ID" value="KAL3385047.1"/>
    <property type="molecule type" value="Genomic_DNA"/>
</dbReference>
<dbReference type="SUPFAM" id="SSF51197">
    <property type="entry name" value="Clavaminate synthase-like"/>
    <property type="match status" value="1"/>
</dbReference>
<protein>
    <recommendedName>
        <fullName evidence="2">Alpha-ketoglutarate-dependent dioxygenase AlkB-like domain-containing protein</fullName>
    </recommendedName>
</protein>
<evidence type="ECO:0000313" key="3">
    <source>
        <dbReference type="EMBL" id="KAL3385047.1"/>
    </source>
</evidence>
<dbReference type="PANTHER" id="PTHR21052:SF0">
    <property type="entry name" value="ALPHA-KETOGLUTARATE-DEPENDENT DIOXYGENASE ALKB HOMOLOG 7, MITOCHONDRIAL"/>
    <property type="match status" value="1"/>
</dbReference>
<accession>A0ABD2VXC6</accession>
<dbReference type="PANTHER" id="PTHR21052">
    <property type="entry name" value="SPERMATOGENESIS ASSOCIATED 11-RELATED"/>
    <property type="match status" value="1"/>
</dbReference>
<name>A0ABD2VXC6_9HYME</name>
<sequence length="227" mass="27333">MLIKTIQAKWKLFRRPINIIRQSCSNADNKLVKDENNNDNFKNWKEKLHSNMLVYENFITEDEEKSLLEEVDPYMQRLRYEYDHWDNAIHGYRETEFPRWNTENTKVINRIREKAFPPEMQQLGLVHVLDLAEDGWIKPHVDSHRFCGEIIATISLLSDAIMRLTYVRYEKQYWDDIFVPRRSLYIMKGVARHKYNHEVLSKEDSIFNGKVVDKKRRISIICRSEPE</sequence>
<comment type="caution">
    <text evidence="3">The sequence shown here is derived from an EMBL/GenBank/DDBJ whole genome shotgun (WGS) entry which is preliminary data.</text>
</comment>
<proteinExistence type="predicted"/>
<keyword evidence="4" id="KW-1185">Reference proteome</keyword>